<dbReference type="SUPFAM" id="SSF56796">
    <property type="entry name" value="Dehydroquinate synthase-like"/>
    <property type="match status" value="1"/>
</dbReference>
<dbReference type="InterPro" id="IPR001670">
    <property type="entry name" value="ADH_Fe/GldA"/>
</dbReference>
<dbReference type="InterPro" id="IPR018211">
    <property type="entry name" value="ADH_Fe_CS"/>
</dbReference>
<name>A0A101HSH2_9BACT</name>
<dbReference type="Proteomes" id="UP000054092">
    <property type="component" value="Unassembled WGS sequence"/>
</dbReference>
<accession>A0A101HSH2</accession>
<dbReference type="FunFam" id="3.40.50.1970:FF:000003">
    <property type="entry name" value="Alcohol dehydrogenase, iron-containing"/>
    <property type="match status" value="1"/>
</dbReference>
<sequence>MWKYFLPTRVFSGTKTISHNNELFREIGTNAFIVTGRSSAIKSGALDDVQEVLDALDIPSTLFDEVEENPSFSTIEKGGKMLSNSACDFVLAIGGGSPLDAAKAISVVGKNGNCSCRDLFKGKDLPAFPIVTVPTTSGTGSEVTQYSILTDPEGSKKGFGMPSTFPRISFLDARYTVTMPVDVTISTALDALSHSIEGEAVNKGQNPLVKMLSKEATKIIKRSLREVLKNENDVSSRERIQFAATLAGIVIAHTGTTAVHAAGYPLSSFKGIKHGMANALMLIGILERIARTDPNRISGAIEPFTDLDELNAFLQEFGVGRVSLQLSEEEIEKWSDQTSKASHLKKTPGDFDKQFFVNLYKRIISD</sequence>
<dbReference type="InterPro" id="IPR039697">
    <property type="entry name" value="Alcohol_dehydrogenase_Fe"/>
</dbReference>
<dbReference type="Gene3D" id="3.40.50.1970">
    <property type="match status" value="1"/>
</dbReference>
<protein>
    <submittedName>
        <fullName evidence="4">Alcohol dehydrogenase, class IV</fullName>
    </submittedName>
</protein>
<comment type="caution">
    <text evidence="4">The sequence shown here is derived from an EMBL/GenBank/DDBJ whole genome shotgun (WGS) entry which is preliminary data.</text>
</comment>
<dbReference type="GO" id="GO:0004022">
    <property type="term" value="F:alcohol dehydrogenase (NAD+) activity"/>
    <property type="evidence" value="ECO:0007669"/>
    <property type="project" value="TreeGrafter"/>
</dbReference>
<dbReference type="Pfam" id="PF00465">
    <property type="entry name" value="Fe-ADH"/>
    <property type="match status" value="1"/>
</dbReference>
<organism evidence="4 5">
    <name type="scientific">Mesotoga prima</name>
    <dbReference type="NCBI Taxonomy" id="1184387"/>
    <lineage>
        <taxon>Bacteria</taxon>
        <taxon>Thermotogati</taxon>
        <taxon>Thermotogota</taxon>
        <taxon>Thermotogae</taxon>
        <taxon>Kosmotogales</taxon>
        <taxon>Kosmotogaceae</taxon>
        <taxon>Mesotoga</taxon>
    </lineage>
</organism>
<gene>
    <name evidence="4" type="ORF">XD94_0010</name>
</gene>
<dbReference type="PANTHER" id="PTHR11496">
    <property type="entry name" value="ALCOHOL DEHYDROGENASE"/>
    <property type="match status" value="1"/>
</dbReference>
<proteinExistence type="predicted"/>
<evidence type="ECO:0000313" key="4">
    <source>
        <dbReference type="EMBL" id="KUK82397.1"/>
    </source>
</evidence>
<dbReference type="EMBL" id="LGGP01000001">
    <property type="protein sequence ID" value="KUK82397.1"/>
    <property type="molecule type" value="Genomic_DNA"/>
</dbReference>
<evidence type="ECO:0000259" key="3">
    <source>
        <dbReference type="Pfam" id="PF25137"/>
    </source>
</evidence>
<dbReference type="PANTHER" id="PTHR11496:SF104">
    <property type="entry name" value="3-DEOXY-ALPHA-D-MANNO-OCTULOSONATE 8-OXIDASE"/>
    <property type="match status" value="1"/>
</dbReference>
<dbReference type="AlphaFoldDB" id="A0A101HSH2"/>
<dbReference type="Pfam" id="PF25137">
    <property type="entry name" value="ADH_Fe_C"/>
    <property type="match status" value="1"/>
</dbReference>
<dbReference type="GO" id="GO:0046872">
    <property type="term" value="F:metal ion binding"/>
    <property type="evidence" value="ECO:0007669"/>
    <property type="project" value="InterPro"/>
</dbReference>
<evidence type="ECO:0000256" key="1">
    <source>
        <dbReference type="ARBA" id="ARBA00023002"/>
    </source>
</evidence>
<evidence type="ECO:0000259" key="2">
    <source>
        <dbReference type="Pfam" id="PF00465"/>
    </source>
</evidence>
<feature type="domain" description="Fe-containing alcohol dehydrogenase-like C-terminal" evidence="3">
    <location>
        <begin position="184"/>
        <end position="362"/>
    </location>
</feature>
<feature type="domain" description="Alcohol dehydrogenase iron-type/glycerol dehydrogenase GldA" evidence="2">
    <location>
        <begin position="7"/>
        <end position="172"/>
    </location>
</feature>
<reference evidence="5" key="1">
    <citation type="journal article" date="2015" name="MBio">
        <title>Genome-Resolved Metagenomic Analysis Reveals Roles for Candidate Phyla and Other Microbial Community Members in Biogeochemical Transformations in Oil Reservoirs.</title>
        <authorList>
            <person name="Hu P."/>
            <person name="Tom L."/>
            <person name="Singh A."/>
            <person name="Thomas B.C."/>
            <person name="Baker B.J."/>
            <person name="Piceno Y.M."/>
            <person name="Andersen G.L."/>
            <person name="Banfield J.F."/>
        </authorList>
    </citation>
    <scope>NUCLEOTIDE SEQUENCE [LARGE SCALE GENOMIC DNA]</scope>
</reference>
<dbReference type="Gene3D" id="1.20.1090.10">
    <property type="entry name" value="Dehydroquinate synthase-like - alpha domain"/>
    <property type="match status" value="1"/>
</dbReference>
<dbReference type="InterPro" id="IPR056798">
    <property type="entry name" value="ADH_Fe_C"/>
</dbReference>
<dbReference type="PROSITE" id="PS00913">
    <property type="entry name" value="ADH_IRON_1"/>
    <property type="match status" value="1"/>
</dbReference>
<evidence type="ECO:0000313" key="5">
    <source>
        <dbReference type="Proteomes" id="UP000054092"/>
    </source>
</evidence>
<keyword evidence="1" id="KW-0560">Oxidoreductase</keyword>
<dbReference type="CDD" id="cd08181">
    <property type="entry name" value="PPD-like"/>
    <property type="match status" value="1"/>
</dbReference>
<dbReference type="PATRIC" id="fig|1184387.3.peg.1034"/>